<keyword evidence="4" id="KW-1185">Reference proteome</keyword>
<evidence type="ECO:0000313" key="4">
    <source>
        <dbReference type="Proteomes" id="UP000735302"/>
    </source>
</evidence>
<dbReference type="Gene3D" id="3.30.160.60">
    <property type="entry name" value="Classic Zinc Finger"/>
    <property type="match status" value="1"/>
</dbReference>
<keyword evidence="1" id="KW-0862">Zinc</keyword>
<gene>
    <name evidence="3" type="ORF">PoB_004011000</name>
</gene>
<reference evidence="3 4" key="1">
    <citation type="journal article" date="2021" name="Elife">
        <title>Chloroplast acquisition without the gene transfer in kleptoplastic sea slugs, Plakobranchus ocellatus.</title>
        <authorList>
            <person name="Maeda T."/>
            <person name="Takahashi S."/>
            <person name="Yoshida T."/>
            <person name="Shimamura S."/>
            <person name="Takaki Y."/>
            <person name="Nagai Y."/>
            <person name="Toyoda A."/>
            <person name="Suzuki Y."/>
            <person name="Arimoto A."/>
            <person name="Ishii H."/>
            <person name="Satoh N."/>
            <person name="Nishiyama T."/>
            <person name="Hasebe M."/>
            <person name="Maruyama T."/>
            <person name="Minagawa J."/>
            <person name="Obokata J."/>
            <person name="Shigenobu S."/>
        </authorList>
    </citation>
    <scope>NUCLEOTIDE SEQUENCE [LARGE SCALE GENOMIC DNA]</scope>
</reference>
<feature type="domain" description="C2H2-type" evidence="2">
    <location>
        <begin position="66"/>
        <end position="94"/>
    </location>
</feature>
<evidence type="ECO:0000313" key="3">
    <source>
        <dbReference type="EMBL" id="GFO13605.1"/>
    </source>
</evidence>
<organism evidence="3 4">
    <name type="scientific">Plakobranchus ocellatus</name>
    <dbReference type="NCBI Taxonomy" id="259542"/>
    <lineage>
        <taxon>Eukaryota</taxon>
        <taxon>Metazoa</taxon>
        <taxon>Spiralia</taxon>
        <taxon>Lophotrochozoa</taxon>
        <taxon>Mollusca</taxon>
        <taxon>Gastropoda</taxon>
        <taxon>Heterobranchia</taxon>
        <taxon>Euthyneura</taxon>
        <taxon>Panpulmonata</taxon>
        <taxon>Sacoglossa</taxon>
        <taxon>Placobranchoidea</taxon>
        <taxon>Plakobranchidae</taxon>
        <taxon>Plakobranchus</taxon>
    </lineage>
</organism>
<dbReference type="PROSITE" id="PS50157">
    <property type="entry name" value="ZINC_FINGER_C2H2_2"/>
    <property type="match status" value="1"/>
</dbReference>
<keyword evidence="1" id="KW-0863">Zinc-finger</keyword>
<dbReference type="Proteomes" id="UP000735302">
    <property type="component" value="Unassembled WGS sequence"/>
</dbReference>
<evidence type="ECO:0000259" key="2">
    <source>
        <dbReference type="PROSITE" id="PS50157"/>
    </source>
</evidence>
<dbReference type="EMBL" id="BLXT01004491">
    <property type="protein sequence ID" value="GFO13605.1"/>
    <property type="molecule type" value="Genomic_DNA"/>
</dbReference>
<name>A0AAV4B3E5_9GAST</name>
<dbReference type="AlphaFoldDB" id="A0AAV4B3E5"/>
<protein>
    <recommendedName>
        <fullName evidence="2">C2H2-type domain-containing protein</fullName>
    </recommendedName>
</protein>
<proteinExistence type="predicted"/>
<sequence>MISSGDLFVFTGISTMQARIPGLGYDRIWQRGYACPVQGCGLQSVRDVTDLKRHWREKHEEIIAKFHCSACSYVSKRKSNVFQHFRLRHNGNMLGNSSESVGKVEYQHNKQFIDPYPLTLESVLRYKD</sequence>
<dbReference type="SMART" id="SM00355">
    <property type="entry name" value="ZnF_C2H2"/>
    <property type="match status" value="2"/>
</dbReference>
<keyword evidence="1" id="KW-0479">Metal-binding</keyword>
<dbReference type="GO" id="GO:0008270">
    <property type="term" value="F:zinc ion binding"/>
    <property type="evidence" value="ECO:0007669"/>
    <property type="project" value="UniProtKB-KW"/>
</dbReference>
<dbReference type="InterPro" id="IPR013087">
    <property type="entry name" value="Znf_C2H2_type"/>
</dbReference>
<comment type="caution">
    <text evidence="3">The sequence shown here is derived from an EMBL/GenBank/DDBJ whole genome shotgun (WGS) entry which is preliminary data.</text>
</comment>
<accession>A0AAV4B3E5</accession>
<evidence type="ECO:0000256" key="1">
    <source>
        <dbReference type="PROSITE-ProRule" id="PRU00042"/>
    </source>
</evidence>